<evidence type="ECO:0000313" key="2">
    <source>
        <dbReference type="Proteomes" id="UP000886653"/>
    </source>
</evidence>
<evidence type="ECO:0000313" key="1">
    <source>
        <dbReference type="EMBL" id="KAG0152243.1"/>
    </source>
</evidence>
<feature type="non-terminal residue" evidence="1">
    <location>
        <position position="1"/>
    </location>
</feature>
<reference evidence="1" key="1">
    <citation type="submission" date="2013-11" db="EMBL/GenBank/DDBJ databases">
        <title>Genome sequence of the fusiform rust pathogen reveals effectors for host alternation and coevolution with pine.</title>
        <authorList>
            <consortium name="DOE Joint Genome Institute"/>
            <person name="Smith K."/>
            <person name="Pendleton A."/>
            <person name="Kubisiak T."/>
            <person name="Anderson C."/>
            <person name="Salamov A."/>
            <person name="Aerts A."/>
            <person name="Riley R."/>
            <person name="Clum A."/>
            <person name="Lindquist E."/>
            <person name="Ence D."/>
            <person name="Campbell M."/>
            <person name="Kronenberg Z."/>
            <person name="Feau N."/>
            <person name="Dhillon B."/>
            <person name="Hamelin R."/>
            <person name="Burleigh J."/>
            <person name="Smith J."/>
            <person name="Yandell M."/>
            <person name="Nelson C."/>
            <person name="Grigoriev I."/>
            <person name="Davis J."/>
        </authorList>
    </citation>
    <scope>NUCLEOTIDE SEQUENCE</scope>
    <source>
        <strain evidence="1">G11</strain>
    </source>
</reference>
<organism evidence="1 2">
    <name type="scientific">Cronartium quercuum f. sp. fusiforme G11</name>
    <dbReference type="NCBI Taxonomy" id="708437"/>
    <lineage>
        <taxon>Eukaryota</taxon>
        <taxon>Fungi</taxon>
        <taxon>Dikarya</taxon>
        <taxon>Basidiomycota</taxon>
        <taxon>Pucciniomycotina</taxon>
        <taxon>Pucciniomycetes</taxon>
        <taxon>Pucciniales</taxon>
        <taxon>Coleosporiaceae</taxon>
        <taxon>Cronartium</taxon>
    </lineage>
</organism>
<dbReference type="Proteomes" id="UP000886653">
    <property type="component" value="Unassembled WGS sequence"/>
</dbReference>
<proteinExistence type="predicted"/>
<dbReference type="AlphaFoldDB" id="A0A9P6TIY3"/>
<dbReference type="EMBL" id="MU167209">
    <property type="protein sequence ID" value="KAG0152243.1"/>
    <property type="molecule type" value="Genomic_DNA"/>
</dbReference>
<gene>
    <name evidence="1" type="ORF">CROQUDRAFT_650344</name>
</gene>
<accession>A0A9P6TIY3</accession>
<comment type="caution">
    <text evidence="1">The sequence shown here is derived from an EMBL/GenBank/DDBJ whole genome shotgun (WGS) entry which is preliminary data.</text>
</comment>
<sequence length="52" mass="5875">RSPTSIINKPTPNQIKVGVCASIACETCWYITLTLILISFKIKIDQLTSHKW</sequence>
<protein>
    <submittedName>
        <fullName evidence="1">Uncharacterized protein</fullName>
    </submittedName>
</protein>
<name>A0A9P6TIY3_9BASI</name>
<keyword evidence="2" id="KW-1185">Reference proteome</keyword>